<dbReference type="RefSeq" id="WP_111179532.1">
    <property type="nucleotide sequence ID" value="NZ_POUD01000051.1"/>
</dbReference>
<gene>
    <name evidence="1" type="ORF">C1J01_14745</name>
</gene>
<sequence length="387" mass="42895">MTEHGWERDYAILALHISGLATGGAIIYRGPQEWRARAAEQGAPPPGRLAAEAERLLERAPSPYAAANLRAFRAVARYLDGERPPPADYAEQVLGLRPRWLPEEELAAAHDRLDAALPSTPGSLAERLHAWQRAHTLRDMDRLPHLVDLAVAETRARTAERIIPLPDDEVVECVMVPEATFHAAGHYAGGHRSQIHINAGIPFNVADLLYVVAHEGHPGHIAESMFKEEHDQGRVERQVRTLLSPPFVISEGLGLHAEQLIFPGDEAQRWLTDHVLPELGIAPDGSDFAAIHEVKNVLWGVWGNAVFLAAQGRSDADLAAYLSRWALYDDDEVALALGQVRPSAMSPYLFCYHHGWRLLAPWLDAPDRDRRVRRLLTEPLLPADLIG</sequence>
<organism evidence="1 2">
    <name type="scientific">Nonomuraea aridisoli</name>
    <dbReference type="NCBI Taxonomy" id="2070368"/>
    <lineage>
        <taxon>Bacteria</taxon>
        <taxon>Bacillati</taxon>
        <taxon>Actinomycetota</taxon>
        <taxon>Actinomycetes</taxon>
        <taxon>Streptosporangiales</taxon>
        <taxon>Streptosporangiaceae</taxon>
        <taxon>Nonomuraea</taxon>
    </lineage>
</organism>
<evidence type="ECO:0008006" key="3">
    <source>
        <dbReference type="Google" id="ProtNLM"/>
    </source>
</evidence>
<dbReference type="Proteomes" id="UP000249304">
    <property type="component" value="Unassembled WGS sequence"/>
</dbReference>
<comment type="caution">
    <text evidence="1">The sequence shown here is derived from an EMBL/GenBank/DDBJ whole genome shotgun (WGS) entry which is preliminary data.</text>
</comment>
<name>A0A2W2EP22_9ACTN</name>
<evidence type="ECO:0000313" key="1">
    <source>
        <dbReference type="EMBL" id="PZG18509.1"/>
    </source>
</evidence>
<dbReference type="OrthoDB" id="140419at2"/>
<protein>
    <recommendedName>
        <fullName evidence="3">DUF885 domain-containing protein</fullName>
    </recommendedName>
</protein>
<accession>A0A2W2EP22</accession>
<evidence type="ECO:0000313" key="2">
    <source>
        <dbReference type="Proteomes" id="UP000249304"/>
    </source>
</evidence>
<keyword evidence="2" id="KW-1185">Reference proteome</keyword>
<dbReference type="AlphaFoldDB" id="A0A2W2EP22"/>
<dbReference type="EMBL" id="POUD01000051">
    <property type="protein sequence ID" value="PZG18509.1"/>
    <property type="molecule type" value="Genomic_DNA"/>
</dbReference>
<reference evidence="1 2" key="1">
    <citation type="submission" date="2018-01" db="EMBL/GenBank/DDBJ databases">
        <title>Draft genome sequence of Nonomuraea sp. KC333.</title>
        <authorList>
            <person name="Sahin N."/>
            <person name="Saygin H."/>
            <person name="Ay H."/>
        </authorList>
    </citation>
    <scope>NUCLEOTIDE SEQUENCE [LARGE SCALE GENOMIC DNA]</scope>
    <source>
        <strain evidence="1 2">KC333</strain>
    </source>
</reference>
<proteinExistence type="predicted"/>